<accession>A0A9N8H5Q2</accession>
<sequence length="445" mass="49746">MNSSSRSIVSLGSGGSSSSGSSISTMSNHGDNNLKPRLTFMSATRISFVGMVLLLCPLMGSIYQTQNCTVLLQQHGISMSQLELLSNDEVKVAKKERIIPEGNVTVPTKPTKIGSGGRKASGINTKNQFSCQLQTPPKHRKTLARVVLLQRDGRRQLRDFVTHYTRVLPYNSLVIMDHEGNDDYTQSLLKDYGELGAHIWKCEGSFKAKAAMWSQVTRVYAEDSGFVFPVDVDELLAVKQDAGMQWSSKALKDALGSLGKSGKPYKMNWIESVPSECHVHMSNAKSVATKEGTYASEMCDIQFVKTKEIGCMDKTFSRGVHFHKTDTGNHYGGTKKFPDLSKALCEEKGLSNVYEISRLALIHLKEKTFEDWLVHGMRGATDRGFNEDMDIDCDQVQQSLHYCKKWEKITKARFSPYELRKVYLEDVCPPGEDELMPVHQTFCRG</sequence>
<evidence type="ECO:0000256" key="1">
    <source>
        <dbReference type="SAM" id="MobiDB-lite"/>
    </source>
</evidence>
<dbReference type="OrthoDB" id="54036at2759"/>
<evidence type="ECO:0000313" key="2">
    <source>
        <dbReference type="EMBL" id="CAB9500275.1"/>
    </source>
</evidence>
<protein>
    <submittedName>
        <fullName evidence="2">Uncharacterized protein</fullName>
    </submittedName>
</protein>
<name>A0A9N8H5Q2_9STRA</name>
<evidence type="ECO:0000313" key="3">
    <source>
        <dbReference type="Proteomes" id="UP001153069"/>
    </source>
</evidence>
<dbReference type="EMBL" id="CAICTM010000079">
    <property type="protein sequence ID" value="CAB9500275.1"/>
    <property type="molecule type" value="Genomic_DNA"/>
</dbReference>
<feature type="region of interest" description="Disordered" evidence="1">
    <location>
        <begin position="1"/>
        <end position="31"/>
    </location>
</feature>
<comment type="caution">
    <text evidence="2">The sequence shown here is derived from an EMBL/GenBank/DDBJ whole genome shotgun (WGS) entry which is preliminary data.</text>
</comment>
<organism evidence="2 3">
    <name type="scientific">Seminavis robusta</name>
    <dbReference type="NCBI Taxonomy" id="568900"/>
    <lineage>
        <taxon>Eukaryota</taxon>
        <taxon>Sar</taxon>
        <taxon>Stramenopiles</taxon>
        <taxon>Ochrophyta</taxon>
        <taxon>Bacillariophyta</taxon>
        <taxon>Bacillariophyceae</taxon>
        <taxon>Bacillariophycidae</taxon>
        <taxon>Naviculales</taxon>
        <taxon>Naviculaceae</taxon>
        <taxon>Seminavis</taxon>
    </lineage>
</organism>
<dbReference type="Pfam" id="PF13704">
    <property type="entry name" value="Glyco_tranf_2_4"/>
    <property type="match status" value="1"/>
</dbReference>
<keyword evidence="3" id="KW-1185">Reference proteome</keyword>
<dbReference type="AlphaFoldDB" id="A0A9N8H5Q2"/>
<dbReference type="Proteomes" id="UP001153069">
    <property type="component" value="Unassembled WGS sequence"/>
</dbReference>
<proteinExistence type="predicted"/>
<gene>
    <name evidence="2" type="ORF">SEMRO_80_G043040.1</name>
</gene>
<feature type="compositionally biased region" description="Low complexity" evidence="1">
    <location>
        <begin position="1"/>
        <end position="11"/>
    </location>
</feature>
<reference evidence="2" key="1">
    <citation type="submission" date="2020-06" db="EMBL/GenBank/DDBJ databases">
        <authorList>
            <consortium name="Plant Systems Biology data submission"/>
        </authorList>
    </citation>
    <scope>NUCLEOTIDE SEQUENCE</scope>
    <source>
        <strain evidence="2">D6</strain>
    </source>
</reference>